<evidence type="ECO:0000256" key="1">
    <source>
        <dbReference type="ARBA" id="ARBA00012513"/>
    </source>
</evidence>
<dbReference type="CDD" id="cd14014">
    <property type="entry name" value="STKc_PknB_like"/>
    <property type="match status" value="1"/>
</dbReference>
<keyword evidence="7" id="KW-0472">Membrane</keyword>
<sequence>MDVETLMVHPDALKPETLVSGWRILGRSGKGGFGAVYRVEDAARPGEVYALKMSLRLGDPRAERETTLLMTKAMHTNIVRIHGHGRWPHPKEGYHYIVMDHVEGPNLIDWVEGTNPSFHQLGAVLDKLALALGFLNEHDAWHRDVKPENILVRSSDGEPILLDLSAGDYEGAQTLTEQPLPPGTRHCRSPEALRFNQRNWDRKGVHYEYKATDELYALGVTAYRALTGHWPFPLELPREVLEDVILWRVPPSPETVNRRVPPELSALVMRLLDKDPEARPQSGRELHEAVVAASAFGEAAVWEATCFEWENEPDGLQRRIRRPEPPTLLPGPKPPAPPKSVPFALATVPAPGGALHAQDAPALDPSFARDGIARERAPSRAVPVPARAWRRWVLRLGLILLLGGGLALGVVYFSPTLQVGLPSFAKTTHEVANSPESPDAREAAVPPSAEATPAVVATPATGSEEPTPVKTKKATGNKSATQRKSKNLEKAAAAVACLELSAGCASTQVKPFEEVEKCPPEALAAMKKLGLRLGSAGNLVVDVQQPGTSGDTGRYQDGPITSVLLGEPTATLPAGSLILGTLWTSSGRIDRWGDAKVYGRYTEVRTPNGQRYPVCFTLGDEDGVPQLEGSQPGAALLPRSVPFKIVKRYIFE</sequence>
<organism evidence="9 10">
    <name type="scientific">Hyalangium rubrum</name>
    <dbReference type="NCBI Taxonomy" id="3103134"/>
    <lineage>
        <taxon>Bacteria</taxon>
        <taxon>Pseudomonadati</taxon>
        <taxon>Myxococcota</taxon>
        <taxon>Myxococcia</taxon>
        <taxon>Myxococcales</taxon>
        <taxon>Cystobacterineae</taxon>
        <taxon>Archangiaceae</taxon>
        <taxon>Hyalangium</taxon>
    </lineage>
</organism>
<dbReference type="Gene3D" id="1.10.510.10">
    <property type="entry name" value="Transferase(Phosphotransferase) domain 1"/>
    <property type="match status" value="1"/>
</dbReference>
<feature type="compositionally biased region" description="Pro residues" evidence="6">
    <location>
        <begin position="325"/>
        <end position="336"/>
    </location>
</feature>
<keyword evidence="7" id="KW-0812">Transmembrane</keyword>
<evidence type="ECO:0000313" key="10">
    <source>
        <dbReference type="Proteomes" id="UP001291309"/>
    </source>
</evidence>
<dbReference type="Gene3D" id="3.30.200.20">
    <property type="entry name" value="Phosphorylase Kinase, domain 1"/>
    <property type="match status" value="1"/>
</dbReference>
<dbReference type="InterPro" id="IPR000719">
    <property type="entry name" value="Prot_kinase_dom"/>
</dbReference>
<evidence type="ECO:0000256" key="4">
    <source>
        <dbReference type="ARBA" id="ARBA00022777"/>
    </source>
</evidence>
<dbReference type="RefSeq" id="WP_321550117.1">
    <property type="nucleotide sequence ID" value="NZ_JAXIVS010000014.1"/>
</dbReference>
<keyword evidence="7" id="KW-1133">Transmembrane helix</keyword>
<dbReference type="Pfam" id="PF00069">
    <property type="entry name" value="Pkinase"/>
    <property type="match status" value="1"/>
</dbReference>
<evidence type="ECO:0000256" key="5">
    <source>
        <dbReference type="ARBA" id="ARBA00022840"/>
    </source>
</evidence>
<keyword evidence="3" id="KW-0547">Nucleotide-binding</keyword>
<dbReference type="Proteomes" id="UP001291309">
    <property type="component" value="Unassembled WGS sequence"/>
</dbReference>
<name>A0ABU5HD72_9BACT</name>
<keyword evidence="10" id="KW-1185">Reference proteome</keyword>
<feature type="compositionally biased region" description="Basic residues" evidence="6">
    <location>
        <begin position="470"/>
        <end position="485"/>
    </location>
</feature>
<reference evidence="9 10" key="1">
    <citation type="submission" date="2023-12" db="EMBL/GenBank/DDBJ databases">
        <title>the genome sequence of Hyalangium sp. s54d21.</title>
        <authorList>
            <person name="Zhang X."/>
        </authorList>
    </citation>
    <scope>NUCLEOTIDE SEQUENCE [LARGE SCALE GENOMIC DNA]</scope>
    <source>
        <strain evidence="10">s54d21</strain>
    </source>
</reference>
<feature type="domain" description="Protein kinase" evidence="8">
    <location>
        <begin position="22"/>
        <end position="290"/>
    </location>
</feature>
<keyword evidence="2 9" id="KW-0808">Transferase</keyword>
<dbReference type="SUPFAM" id="SSF56112">
    <property type="entry name" value="Protein kinase-like (PK-like)"/>
    <property type="match status" value="1"/>
</dbReference>
<evidence type="ECO:0000256" key="6">
    <source>
        <dbReference type="SAM" id="MobiDB-lite"/>
    </source>
</evidence>
<proteinExistence type="predicted"/>
<dbReference type="InterPro" id="IPR011009">
    <property type="entry name" value="Kinase-like_dom_sf"/>
</dbReference>
<evidence type="ECO:0000313" key="9">
    <source>
        <dbReference type="EMBL" id="MDY7231408.1"/>
    </source>
</evidence>
<dbReference type="GO" id="GO:0004674">
    <property type="term" value="F:protein serine/threonine kinase activity"/>
    <property type="evidence" value="ECO:0007669"/>
    <property type="project" value="UniProtKB-EC"/>
</dbReference>
<accession>A0ABU5HD72</accession>
<dbReference type="SMART" id="SM00220">
    <property type="entry name" value="S_TKc"/>
    <property type="match status" value="1"/>
</dbReference>
<feature type="region of interest" description="Disordered" evidence="6">
    <location>
        <begin position="430"/>
        <end position="485"/>
    </location>
</feature>
<dbReference type="EC" id="2.7.11.1" evidence="1"/>
<feature type="region of interest" description="Disordered" evidence="6">
    <location>
        <begin position="317"/>
        <end position="336"/>
    </location>
</feature>
<dbReference type="EMBL" id="JAXIVS010000014">
    <property type="protein sequence ID" value="MDY7231408.1"/>
    <property type="molecule type" value="Genomic_DNA"/>
</dbReference>
<dbReference type="PROSITE" id="PS50011">
    <property type="entry name" value="PROTEIN_KINASE_DOM"/>
    <property type="match status" value="1"/>
</dbReference>
<comment type="caution">
    <text evidence="9">The sequence shown here is derived from an EMBL/GenBank/DDBJ whole genome shotgun (WGS) entry which is preliminary data.</text>
</comment>
<protein>
    <recommendedName>
        <fullName evidence="1">non-specific serine/threonine protein kinase</fullName>
        <ecNumber evidence="1">2.7.11.1</ecNumber>
    </recommendedName>
</protein>
<keyword evidence="5" id="KW-0067">ATP-binding</keyword>
<feature type="transmembrane region" description="Helical" evidence="7">
    <location>
        <begin position="392"/>
        <end position="413"/>
    </location>
</feature>
<dbReference type="InterPro" id="IPR050660">
    <property type="entry name" value="NEK_Ser/Thr_kinase"/>
</dbReference>
<dbReference type="PANTHER" id="PTHR43671:SF13">
    <property type="entry name" value="SERINE_THREONINE-PROTEIN KINASE NEK2"/>
    <property type="match status" value="1"/>
</dbReference>
<evidence type="ECO:0000256" key="2">
    <source>
        <dbReference type="ARBA" id="ARBA00022679"/>
    </source>
</evidence>
<feature type="compositionally biased region" description="Low complexity" evidence="6">
    <location>
        <begin position="443"/>
        <end position="461"/>
    </location>
</feature>
<evidence type="ECO:0000256" key="3">
    <source>
        <dbReference type="ARBA" id="ARBA00022741"/>
    </source>
</evidence>
<keyword evidence="4 9" id="KW-0418">Kinase</keyword>
<gene>
    <name evidence="9" type="ORF">SYV04_33765</name>
</gene>
<evidence type="ECO:0000256" key="7">
    <source>
        <dbReference type="SAM" id="Phobius"/>
    </source>
</evidence>
<dbReference type="PANTHER" id="PTHR43671">
    <property type="entry name" value="SERINE/THREONINE-PROTEIN KINASE NEK"/>
    <property type="match status" value="1"/>
</dbReference>
<evidence type="ECO:0000259" key="8">
    <source>
        <dbReference type="PROSITE" id="PS50011"/>
    </source>
</evidence>